<dbReference type="InterPro" id="IPR008863">
    <property type="entry name" value="Toxic_anion-R_TelA"/>
</dbReference>
<dbReference type="PANTHER" id="PTHR38432">
    <property type="entry name" value="TELA-LIKE PROTEIN SAOUHSC_01408"/>
    <property type="match status" value="1"/>
</dbReference>
<evidence type="ECO:0000313" key="5">
    <source>
        <dbReference type="EMBL" id="CUP21460.1"/>
    </source>
</evidence>
<protein>
    <submittedName>
        <fullName evidence="5">TelA-like protein SA1238</fullName>
    </submittedName>
</protein>
<dbReference type="OrthoDB" id="9768858at2"/>
<dbReference type="AlphaFoldDB" id="A0A174LII9"/>
<name>A0A174LII9_9FIRM</name>
<dbReference type="PIRSF" id="PIRSF026508">
    <property type="entry name" value="TelA"/>
    <property type="match status" value="1"/>
</dbReference>
<gene>
    <name evidence="5" type="ORF">ERS852523_00913</name>
</gene>
<dbReference type="RefSeq" id="WP_025579637.1">
    <property type="nucleotide sequence ID" value="NZ_CZAW01000007.1"/>
</dbReference>
<feature type="coiled-coil region" evidence="3">
    <location>
        <begin position="350"/>
        <end position="377"/>
    </location>
</feature>
<comment type="similarity">
    <text evidence="1 2">Belongs to the TelA family.</text>
</comment>
<feature type="region of interest" description="Disordered" evidence="4">
    <location>
        <begin position="1"/>
        <end position="23"/>
    </location>
</feature>
<sequence length="379" mass="43518">MGNEFKDFEMETPSLTLEPDLGEFEKKEEVLPKKQTQKEEVPVLTPEEQKMVNDFAAKIDIENTNQILQYGAGTQKKMADFSDTALENVKTQDLGEIGELISNVVGELKDFDVQEEGKFFGFFRKQTSKIENLKNKYDKAQVNVEKITDSLQQHQVRLMKDSAMLDKMYEQNLNYFKELTMYILAGKKKLEETRNGKLAEMKNKAALSGLPEDAQAARDLDEKCSRFEKKLHDLELTRTIAMQTAPQIRLIQNNDTVMVEKIQTTIVNTIPLWKSQMVLALGIAHSAEAAQAQRQVTDITNELLRKNAETLHMATVETAKESERGIVDLETLQKTNADLIQTLDDVMRIQMEGRQKRQAAEMEMHRMEEELKRKLLEIR</sequence>
<dbReference type="EMBL" id="CZAW01000007">
    <property type="protein sequence ID" value="CUP21460.1"/>
    <property type="molecule type" value="Genomic_DNA"/>
</dbReference>
<dbReference type="Proteomes" id="UP000095712">
    <property type="component" value="Unassembled WGS sequence"/>
</dbReference>
<dbReference type="Pfam" id="PF05816">
    <property type="entry name" value="TelA"/>
    <property type="match status" value="1"/>
</dbReference>
<accession>A0A174LII9</accession>
<evidence type="ECO:0000256" key="1">
    <source>
        <dbReference type="ARBA" id="ARBA00005541"/>
    </source>
</evidence>
<evidence type="ECO:0000256" key="4">
    <source>
        <dbReference type="SAM" id="MobiDB-lite"/>
    </source>
</evidence>
<proteinExistence type="inferred from homology"/>
<organism evidence="5 6">
    <name type="scientific">Blautia wexlerae</name>
    <dbReference type="NCBI Taxonomy" id="418240"/>
    <lineage>
        <taxon>Bacteria</taxon>
        <taxon>Bacillati</taxon>
        <taxon>Bacillota</taxon>
        <taxon>Clostridia</taxon>
        <taxon>Lachnospirales</taxon>
        <taxon>Lachnospiraceae</taxon>
        <taxon>Blautia</taxon>
    </lineage>
</organism>
<evidence type="ECO:0000256" key="3">
    <source>
        <dbReference type="SAM" id="Coils"/>
    </source>
</evidence>
<dbReference type="PANTHER" id="PTHR38432:SF1">
    <property type="entry name" value="TELA-LIKE PROTEIN SAOUHSC_01408"/>
    <property type="match status" value="1"/>
</dbReference>
<keyword evidence="3" id="KW-0175">Coiled coil</keyword>
<dbReference type="GeneID" id="75077875"/>
<feature type="coiled-coil region" evidence="3">
    <location>
        <begin position="123"/>
        <end position="157"/>
    </location>
</feature>
<reference evidence="5 6" key="1">
    <citation type="submission" date="2015-09" db="EMBL/GenBank/DDBJ databases">
        <authorList>
            <consortium name="Pathogen Informatics"/>
        </authorList>
    </citation>
    <scope>NUCLEOTIDE SEQUENCE [LARGE SCALE GENOMIC DNA]</scope>
    <source>
        <strain evidence="5 6">2789STDY5834911</strain>
    </source>
</reference>
<evidence type="ECO:0000313" key="6">
    <source>
        <dbReference type="Proteomes" id="UP000095712"/>
    </source>
</evidence>
<evidence type="ECO:0000256" key="2">
    <source>
        <dbReference type="PIRNR" id="PIRNR026508"/>
    </source>
</evidence>